<dbReference type="Pfam" id="PF00795">
    <property type="entry name" value="CN_hydrolase"/>
    <property type="match status" value="1"/>
</dbReference>
<feature type="domain" description="CN hydrolase" evidence="3">
    <location>
        <begin position="36"/>
        <end position="288"/>
    </location>
</feature>
<evidence type="ECO:0000256" key="1">
    <source>
        <dbReference type="ARBA" id="ARBA00008225"/>
    </source>
</evidence>
<dbReference type="PANTHER" id="PTHR10609:SF14">
    <property type="entry name" value="BIOTINIDASE"/>
    <property type="match status" value="1"/>
</dbReference>
<organism evidence="4 5">
    <name type="scientific">Hypothenemus hampei</name>
    <name type="common">Coffee berry borer</name>
    <dbReference type="NCBI Taxonomy" id="57062"/>
    <lineage>
        <taxon>Eukaryota</taxon>
        <taxon>Metazoa</taxon>
        <taxon>Ecdysozoa</taxon>
        <taxon>Arthropoda</taxon>
        <taxon>Hexapoda</taxon>
        <taxon>Insecta</taxon>
        <taxon>Pterygota</taxon>
        <taxon>Neoptera</taxon>
        <taxon>Endopterygota</taxon>
        <taxon>Coleoptera</taxon>
        <taxon>Polyphaga</taxon>
        <taxon>Cucujiformia</taxon>
        <taxon>Curculionidae</taxon>
        <taxon>Scolytinae</taxon>
        <taxon>Hypothenemus</taxon>
    </lineage>
</organism>
<evidence type="ECO:0000313" key="4">
    <source>
        <dbReference type="EMBL" id="KAL1488297.1"/>
    </source>
</evidence>
<dbReference type="InterPro" id="IPR036526">
    <property type="entry name" value="C-N_Hydrolase_sf"/>
</dbReference>
<dbReference type="InterPro" id="IPR003010">
    <property type="entry name" value="C-N_Hydrolase"/>
</dbReference>
<dbReference type="PANTHER" id="PTHR10609">
    <property type="entry name" value="BIOTINIDASE-RELATED"/>
    <property type="match status" value="1"/>
</dbReference>
<dbReference type="AlphaFoldDB" id="A0ABD1E2W4"/>
<dbReference type="PROSITE" id="PS50263">
    <property type="entry name" value="CN_HYDROLASE"/>
    <property type="match status" value="1"/>
</dbReference>
<dbReference type="Proteomes" id="UP001566132">
    <property type="component" value="Unassembled WGS sequence"/>
</dbReference>
<dbReference type="SUPFAM" id="SSF56317">
    <property type="entry name" value="Carbon-nitrogen hydrolase"/>
    <property type="match status" value="1"/>
</dbReference>
<gene>
    <name evidence="4" type="ORF">ABEB36_015246</name>
</gene>
<dbReference type="Pfam" id="PF19018">
    <property type="entry name" value="Vanin_C"/>
    <property type="match status" value="1"/>
</dbReference>
<dbReference type="InterPro" id="IPR040154">
    <property type="entry name" value="Biotinidase/VNN"/>
</dbReference>
<evidence type="ECO:0000313" key="5">
    <source>
        <dbReference type="Proteomes" id="UP001566132"/>
    </source>
</evidence>
<dbReference type="GO" id="GO:0016787">
    <property type="term" value="F:hydrolase activity"/>
    <property type="evidence" value="ECO:0007669"/>
    <property type="project" value="UniProtKB-KW"/>
</dbReference>
<dbReference type="EMBL" id="JBDJPC010000015">
    <property type="protein sequence ID" value="KAL1488297.1"/>
    <property type="molecule type" value="Genomic_DNA"/>
</dbReference>
<keyword evidence="5" id="KW-1185">Reference proteome</keyword>
<dbReference type="InterPro" id="IPR043957">
    <property type="entry name" value="Vanin_C"/>
</dbReference>
<sequence>MRVRENKDKPGKVQLVFVKFYLYIMAETYTAAVMEFAINIDSSNAVDALEKNTQSYLKLIEDIKLKSPNVDLVIFPESSLMYYYYSNFNETAAILPESSGIILCNSTYESYMSFLKNFSCAAIRHQTIIVINFTEKGSDGRFYNTNVAFGTNGTIIAKYRKWNLFGEYAKSKPSTLDLPVIKMKNTTFGIMTCFDIQFGIPAFNLTKDLGVRNIIFPLNWISELPYLTAVQVQQMWGQELNVVLLASGASLPSSGAGGSGIYFGTQGAIQSNFLASRSTQVLIHEVPSETGFLNFTEPIKTLTEIDQKAKAMDTFYMLVDSSIKDHNSTILDTNNNSTTTMVCHGEEPNILCCNFQVTTKREVNQTDFNSYVYHLVVYNGVRTYSGVYNGGVETCGVIACLNASVKSCGQRFSNYSQVAWPLTFTNITVTGNFRKTENRIQFASTLLSSIMPLSVSEYSWSKSDIGEFIVRRLTLEKPQNRLLTFGIFGRDFQRDKDPFSNIPTGVSKTMNCSFYVLFISVFILFAII</sequence>
<keyword evidence="2" id="KW-0378">Hydrolase</keyword>
<accession>A0ABD1E2W4</accession>
<name>A0ABD1E2W4_HYPHA</name>
<reference evidence="4 5" key="1">
    <citation type="submission" date="2024-05" db="EMBL/GenBank/DDBJ databases">
        <title>Genetic variation in Jamaican populations of the coffee berry borer (Hypothenemus hampei).</title>
        <authorList>
            <person name="Errbii M."/>
            <person name="Myrie A."/>
        </authorList>
    </citation>
    <scope>NUCLEOTIDE SEQUENCE [LARGE SCALE GENOMIC DNA]</scope>
    <source>
        <strain evidence="4">JA-Hopewell-2020-01-JO</strain>
        <tissue evidence="4">Whole body</tissue>
    </source>
</reference>
<dbReference type="Gene3D" id="3.60.110.10">
    <property type="entry name" value="Carbon-nitrogen hydrolase"/>
    <property type="match status" value="1"/>
</dbReference>
<comment type="similarity">
    <text evidence="1">Belongs to the carbon-nitrogen hydrolase superfamily. BTD/VNN family.</text>
</comment>
<evidence type="ECO:0000256" key="2">
    <source>
        <dbReference type="ARBA" id="ARBA00022801"/>
    </source>
</evidence>
<proteinExistence type="inferred from homology"/>
<protein>
    <recommendedName>
        <fullName evidence="3">CN hydrolase domain-containing protein</fullName>
    </recommendedName>
</protein>
<evidence type="ECO:0000259" key="3">
    <source>
        <dbReference type="PROSITE" id="PS50263"/>
    </source>
</evidence>
<comment type="caution">
    <text evidence="4">The sequence shown here is derived from an EMBL/GenBank/DDBJ whole genome shotgun (WGS) entry which is preliminary data.</text>
</comment>